<reference evidence="1" key="1">
    <citation type="journal article" date="2023" name="G3 (Bethesda)">
        <title>Whole genome assemblies of Zophobas morio and Tenebrio molitor.</title>
        <authorList>
            <person name="Kaur S."/>
            <person name="Stinson S.A."/>
            <person name="diCenzo G.C."/>
        </authorList>
    </citation>
    <scope>NUCLEOTIDE SEQUENCE</scope>
    <source>
        <strain evidence="1">QUZm001</strain>
    </source>
</reference>
<comment type="caution">
    <text evidence="1">The sequence shown here is derived from an EMBL/GenBank/DDBJ whole genome shotgun (WGS) entry which is preliminary data.</text>
</comment>
<keyword evidence="2" id="KW-1185">Reference proteome</keyword>
<name>A0AA38HK06_9CUCU</name>
<accession>A0AA38HK06</accession>
<dbReference type="AlphaFoldDB" id="A0AA38HK06"/>
<evidence type="ECO:0000313" key="1">
    <source>
        <dbReference type="EMBL" id="KAJ3626901.1"/>
    </source>
</evidence>
<organism evidence="1 2">
    <name type="scientific">Zophobas morio</name>
    <dbReference type="NCBI Taxonomy" id="2755281"/>
    <lineage>
        <taxon>Eukaryota</taxon>
        <taxon>Metazoa</taxon>
        <taxon>Ecdysozoa</taxon>
        <taxon>Arthropoda</taxon>
        <taxon>Hexapoda</taxon>
        <taxon>Insecta</taxon>
        <taxon>Pterygota</taxon>
        <taxon>Neoptera</taxon>
        <taxon>Endopterygota</taxon>
        <taxon>Coleoptera</taxon>
        <taxon>Polyphaga</taxon>
        <taxon>Cucujiformia</taxon>
        <taxon>Tenebrionidae</taxon>
        <taxon>Zophobas</taxon>
    </lineage>
</organism>
<proteinExistence type="predicted"/>
<gene>
    <name evidence="1" type="ORF">Zmor_004157</name>
</gene>
<dbReference type="Proteomes" id="UP001168821">
    <property type="component" value="Unassembled WGS sequence"/>
</dbReference>
<dbReference type="EMBL" id="JALNTZ010001279">
    <property type="protein sequence ID" value="KAJ3626901.1"/>
    <property type="molecule type" value="Genomic_DNA"/>
</dbReference>
<evidence type="ECO:0000313" key="2">
    <source>
        <dbReference type="Proteomes" id="UP001168821"/>
    </source>
</evidence>
<sequence length="87" mass="9367">MPSSGSMAASATLLKADKRLQGLYLLGVDAGRFVFGDITVVAVFQRSEKKPRAIVELMKQNRRSATTIGNYFNNVDDTVGATGLSSR</sequence>
<protein>
    <submittedName>
        <fullName evidence="1">Uncharacterized protein</fullName>
    </submittedName>
</protein>